<dbReference type="STRING" id="1160497.A0A1L9VQT3"/>
<dbReference type="SMART" id="SM00906">
    <property type="entry name" value="Fungal_trans"/>
    <property type="match status" value="1"/>
</dbReference>
<dbReference type="GO" id="GO:0003677">
    <property type="term" value="F:DNA binding"/>
    <property type="evidence" value="ECO:0007669"/>
    <property type="project" value="UniProtKB-KW"/>
</dbReference>
<dbReference type="CDD" id="cd00067">
    <property type="entry name" value="GAL4"/>
    <property type="match status" value="1"/>
</dbReference>
<dbReference type="SMART" id="SM00066">
    <property type="entry name" value="GAL4"/>
    <property type="match status" value="1"/>
</dbReference>
<evidence type="ECO:0000256" key="4">
    <source>
        <dbReference type="ARBA" id="ARBA00023163"/>
    </source>
</evidence>
<keyword evidence="2" id="KW-0805">Transcription regulation</keyword>
<evidence type="ECO:0000256" key="2">
    <source>
        <dbReference type="ARBA" id="ARBA00023015"/>
    </source>
</evidence>
<dbReference type="Pfam" id="PF04082">
    <property type="entry name" value="Fungal_trans"/>
    <property type="match status" value="1"/>
</dbReference>
<dbReference type="InterPro" id="IPR007219">
    <property type="entry name" value="XnlR_reg_dom"/>
</dbReference>
<dbReference type="InterPro" id="IPR001138">
    <property type="entry name" value="Zn2Cys6_DnaBD"/>
</dbReference>
<dbReference type="InterPro" id="IPR036864">
    <property type="entry name" value="Zn2-C6_fun-type_DNA-bd_sf"/>
</dbReference>
<name>A0A1L9VQT3_ASPGL</name>
<dbReference type="OrthoDB" id="2399539at2759"/>
<keyword evidence="5" id="KW-0539">Nucleus</keyword>
<dbReference type="EMBL" id="KV878893">
    <property type="protein sequence ID" value="OJJ86285.1"/>
    <property type="molecule type" value="Genomic_DNA"/>
</dbReference>
<keyword evidence="8" id="KW-1185">Reference proteome</keyword>
<gene>
    <name evidence="7" type="ORF">ASPGLDRAFT_122797</name>
</gene>
<dbReference type="SUPFAM" id="SSF57701">
    <property type="entry name" value="Zn2/Cys6 DNA-binding domain"/>
    <property type="match status" value="1"/>
</dbReference>
<dbReference type="PANTHER" id="PTHR47431:SF4">
    <property type="entry name" value="ZN(II)2CYS6 TRANSCRIPTION FACTOR (EUROFUNG)"/>
    <property type="match status" value="1"/>
</dbReference>
<organism evidence="7 8">
    <name type="scientific">Aspergillus glaucus CBS 516.65</name>
    <dbReference type="NCBI Taxonomy" id="1160497"/>
    <lineage>
        <taxon>Eukaryota</taxon>
        <taxon>Fungi</taxon>
        <taxon>Dikarya</taxon>
        <taxon>Ascomycota</taxon>
        <taxon>Pezizomycotina</taxon>
        <taxon>Eurotiomycetes</taxon>
        <taxon>Eurotiomycetidae</taxon>
        <taxon>Eurotiales</taxon>
        <taxon>Aspergillaceae</taxon>
        <taxon>Aspergillus</taxon>
        <taxon>Aspergillus subgen. Aspergillus</taxon>
    </lineage>
</organism>
<dbReference type="Proteomes" id="UP000184300">
    <property type="component" value="Unassembled WGS sequence"/>
</dbReference>
<dbReference type="PROSITE" id="PS50048">
    <property type="entry name" value="ZN2_CY6_FUNGAL_2"/>
    <property type="match status" value="1"/>
</dbReference>
<evidence type="ECO:0000313" key="7">
    <source>
        <dbReference type="EMBL" id="OJJ86285.1"/>
    </source>
</evidence>
<dbReference type="PANTHER" id="PTHR47431">
    <property type="entry name" value="ZN(II)2CYS6 TRANSCRIPTION FACTOR (EUROFUNG)-RELATED"/>
    <property type="match status" value="1"/>
</dbReference>
<dbReference type="GO" id="GO:0000981">
    <property type="term" value="F:DNA-binding transcription factor activity, RNA polymerase II-specific"/>
    <property type="evidence" value="ECO:0007669"/>
    <property type="project" value="InterPro"/>
</dbReference>
<accession>A0A1L9VQT3</accession>
<dbReference type="VEuPathDB" id="FungiDB:ASPGLDRAFT_122797"/>
<dbReference type="GeneID" id="34456619"/>
<evidence type="ECO:0000256" key="1">
    <source>
        <dbReference type="ARBA" id="ARBA00022723"/>
    </source>
</evidence>
<dbReference type="RefSeq" id="XP_022402979.1">
    <property type="nucleotide sequence ID" value="XM_022540358.1"/>
</dbReference>
<reference evidence="8" key="1">
    <citation type="journal article" date="2017" name="Genome Biol.">
        <title>Comparative genomics reveals high biological diversity and specific adaptations in the industrially and medically important fungal genus Aspergillus.</title>
        <authorList>
            <person name="de Vries R.P."/>
            <person name="Riley R."/>
            <person name="Wiebenga A."/>
            <person name="Aguilar-Osorio G."/>
            <person name="Amillis S."/>
            <person name="Uchima C.A."/>
            <person name="Anderluh G."/>
            <person name="Asadollahi M."/>
            <person name="Askin M."/>
            <person name="Barry K."/>
            <person name="Battaglia E."/>
            <person name="Bayram O."/>
            <person name="Benocci T."/>
            <person name="Braus-Stromeyer S.A."/>
            <person name="Caldana C."/>
            <person name="Canovas D."/>
            <person name="Cerqueira G.C."/>
            <person name="Chen F."/>
            <person name="Chen W."/>
            <person name="Choi C."/>
            <person name="Clum A."/>
            <person name="Dos Santos R.A."/>
            <person name="Damasio A.R."/>
            <person name="Diallinas G."/>
            <person name="Emri T."/>
            <person name="Fekete E."/>
            <person name="Flipphi M."/>
            <person name="Freyberg S."/>
            <person name="Gallo A."/>
            <person name="Gournas C."/>
            <person name="Habgood R."/>
            <person name="Hainaut M."/>
            <person name="Harispe M.L."/>
            <person name="Henrissat B."/>
            <person name="Hilden K.S."/>
            <person name="Hope R."/>
            <person name="Hossain A."/>
            <person name="Karabika E."/>
            <person name="Karaffa L."/>
            <person name="Karanyi Z."/>
            <person name="Krasevec N."/>
            <person name="Kuo A."/>
            <person name="Kusch H."/>
            <person name="LaButti K."/>
            <person name="Lagendijk E.L."/>
            <person name="Lapidus A."/>
            <person name="Levasseur A."/>
            <person name="Lindquist E."/>
            <person name="Lipzen A."/>
            <person name="Logrieco A.F."/>
            <person name="MacCabe A."/>
            <person name="Maekelae M.R."/>
            <person name="Malavazi I."/>
            <person name="Melin P."/>
            <person name="Meyer V."/>
            <person name="Mielnichuk N."/>
            <person name="Miskei M."/>
            <person name="Molnar A.P."/>
            <person name="Mule G."/>
            <person name="Ngan C.Y."/>
            <person name="Orejas M."/>
            <person name="Orosz E."/>
            <person name="Ouedraogo J.P."/>
            <person name="Overkamp K.M."/>
            <person name="Park H.-S."/>
            <person name="Perrone G."/>
            <person name="Piumi F."/>
            <person name="Punt P.J."/>
            <person name="Ram A.F."/>
            <person name="Ramon A."/>
            <person name="Rauscher S."/>
            <person name="Record E."/>
            <person name="Riano-Pachon D.M."/>
            <person name="Robert V."/>
            <person name="Roehrig J."/>
            <person name="Ruller R."/>
            <person name="Salamov A."/>
            <person name="Salih N.S."/>
            <person name="Samson R.A."/>
            <person name="Sandor E."/>
            <person name="Sanguinetti M."/>
            <person name="Schuetze T."/>
            <person name="Sepcic K."/>
            <person name="Shelest E."/>
            <person name="Sherlock G."/>
            <person name="Sophianopoulou V."/>
            <person name="Squina F.M."/>
            <person name="Sun H."/>
            <person name="Susca A."/>
            <person name="Todd R.B."/>
            <person name="Tsang A."/>
            <person name="Unkles S.E."/>
            <person name="van de Wiele N."/>
            <person name="van Rossen-Uffink D."/>
            <person name="Oliveira J.V."/>
            <person name="Vesth T.C."/>
            <person name="Visser J."/>
            <person name="Yu J.-H."/>
            <person name="Zhou M."/>
            <person name="Andersen M.R."/>
            <person name="Archer D.B."/>
            <person name="Baker S.E."/>
            <person name="Benoit I."/>
            <person name="Brakhage A.A."/>
            <person name="Braus G.H."/>
            <person name="Fischer R."/>
            <person name="Frisvad J.C."/>
            <person name="Goldman G.H."/>
            <person name="Houbraken J."/>
            <person name="Oakley B."/>
            <person name="Pocsi I."/>
            <person name="Scazzocchio C."/>
            <person name="Seiboth B."/>
            <person name="vanKuyk P.A."/>
            <person name="Wortman J."/>
            <person name="Dyer P.S."/>
            <person name="Grigoriev I.V."/>
        </authorList>
    </citation>
    <scope>NUCLEOTIDE SEQUENCE [LARGE SCALE GENOMIC DNA]</scope>
    <source>
        <strain evidence="8">CBS 516.65</strain>
    </source>
</reference>
<keyword evidence="1" id="KW-0479">Metal-binding</keyword>
<sequence>MKPVYRSSVACAACRYKHHRCDGQKPACSRCIASARECIYPLSRRRGKQRERQARLASPVMDSESSIRPALQAAPNATDTVSTCCNESINPILLDLYYEFFHAAHPCIIPRVYLDKHLTEDALRLLASVICYIGSLFSESISDELQKNVEVALMEIRTGSRTVTGFDVQAMLLYSIAVYWCNEAEHGTALLDEAIQLGLGLGMNRKEFAVLHGQNSPVLEESWRRTWWLFYVTDAHIAGSTHTFPFRTSNIDITVDLPCEEQEYHSGNIPPAKSIEDYDNREFFADDELLFSSYAELIGLTRGIEHALLPGSTADAQLYKSMCANADTSVRAWHALLPTSKRRLICSDGSVDEVMFKALFIMHTYTVEIHRPLSTLAYSPIEAVSRCAPLAPSEHLQCSDKAASELHTVKCLSAVENLDHLLTLPTNLNAHSPFLICMIANVTIAHLSACRYILQGEKLVTSREKIRLTMGTLKRLSEHWILGKRTYREIGIIAREILSLTARSATVPANTNFPQPDEPLMNFDSSEIPFDLNFDFCAPSDDQFSNLMETIQASS</sequence>
<protein>
    <recommendedName>
        <fullName evidence="6">Zn(2)-C6 fungal-type domain-containing protein</fullName>
    </recommendedName>
</protein>
<evidence type="ECO:0000259" key="6">
    <source>
        <dbReference type="PROSITE" id="PS50048"/>
    </source>
</evidence>
<dbReference type="Gene3D" id="4.10.240.10">
    <property type="entry name" value="Zn(2)-C6 fungal-type DNA-binding domain"/>
    <property type="match status" value="1"/>
</dbReference>
<dbReference type="GO" id="GO:0006351">
    <property type="term" value="P:DNA-templated transcription"/>
    <property type="evidence" value="ECO:0007669"/>
    <property type="project" value="InterPro"/>
</dbReference>
<keyword evidence="3" id="KW-0238">DNA-binding</keyword>
<dbReference type="CDD" id="cd12148">
    <property type="entry name" value="fungal_TF_MHR"/>
    <property type="match status" value="1"/>
</dbReference>
<keyword evidence="4" id="KW-0804">Transcription</keyword>
<dbReference type="Pfam" id="PF00172">
    <property type="entry name" value="Zn_clus"/>
    <property type="match status" value="1"/>
</dbReference>
<evidence type="ECO:0000256" key="3">
    <source>
        <dbReference type="ARBA" id="ARBA00023125"/>
    </source>
</evidence>
<evidence type="ECO:0000256" key="5">
    <source>
        <dbReference type="ARBA" id="ARBA00023242"/>
    </source>
</evidence>
<dbReference type="AlphaFoldDB" id="A0A1L9VQT3"/>
<dbReference type="GO" id="GO:0008270">
    <property type="term" value="F:zinc ion binding"/>
    <property type="evidence" value="ECO:0007669"/>
    <property type="project" value="InterPro"/>
</dbReference>
<dbReference type="PROSITE" id="PS00463">
    <property type="entry name" value="ZN2_CY6_FUNGAL_1"/>
    <property type="match status" value="1"/>
</dbReference>
<evidence type="ECO:0000313" key="8">
    <source>
        <dbReference type="Proteomes" id="UP000184300"/>
    </source>
</evidence>
<feature type="domain" description="Zn(2)-C6 fungal-type" evidence="6">
    <location>
        <begin position="10"/>
        <end position="40"/>
    </location>
</feature>
<proteinExistence type="predicted"/>